<dbReference type="VEuPathDB" id="TriTrypDB:BCY84_02945"/>
<feature type="transmembrane region" description="Helical" evidence="2">
    <location>
        <begin position="204"/>
        <end position="228"/>
    </location>
</feature>
<dbReference type="VEuPathDB" id="TriTrypDB:C4B63_9g239"/>
<comment type="caution">
    <text evidence="3">The sequence shown here is derived from an EMBL/GenBank/DDBJ whole genome shotgun (WGS) entry which is preliminary data.</text>
</comment>
<evidence type="ECO:0000256" key="2">
    <source>
        <dbReference type="SAM" id="Phobius"/>
    </source>
</evidence>
<dbReference type="Proteomes" id="UP000246121">
    <property type="component" value="Unassembled WGS sequence"/>
</dbReference>
<feature type="transmembrane region" description="Helical" evidence="2">
    <location>
        <begin position="87"/>
        <end position="113"/>
    </location>
</feature>
<keyword evidence="2" id="KW-1133">Transmembrane helix</keyword>
<protein>
    <submittedName>
        <fullName evidence="3">Uncharacterized protein</fullName>
    </submittedName>
</protein>
<dbReference type="VEuPathDB" id="TriTrypDB:TCSYLVIO_000441"/>
<accession>A0A2V2VST7</accession>
<dbReference type="VEuPathDB" id="TriTrypDB:TcCLB.511621.20"/>
<evidence type="ECO:0000313" key="3">
    <source>
        <dbReference type="EMBL" id="PWU99509.1"/>
    </source>
</evidence>
<dbReference type="InterPro" id="IPR035622">
    <property type="entry name" value="ZOP1_OCRE"/>
</dbReference>
<reference evidence="3 4" key="1">
    <citation type="journal article" date="2018" name="Microb. Genom.">
        <title>Expanding an expanded genome: long-read sequencing of Trypanosoma cruzi.</title>
        <authorList>
            <person name="Berna L."/>
            <person name="Rodriguez M."/>
            <person name="Chiribao M.L."/>
            <person name="Parodi-Talice A."/>
            <person name="Pita S."/>
            <person name="Rijo G."/>
            <person name="Alvarez-Valin F."/>
            <person name="Robello C."/>
        </authorList>
    </citation>
    <scope>NUCLEOTIDE SEQUENCE [LARGE SCALE GENOMIC DNA]</scope>
    <source>
        <strain evidence="3 4">Dm28c</strain>
    </source>
</reference>
<dbReference type="VEuPathDB" id="TriTrypDB:TcYC6_0076250"/>
<dbReference type="AlphaFoldDB" id="A0A2V2VST7"/>
<name>A0A2V2VST7_TRYCR</name>
<dbReference type="VEuPathDB" id="TriTrypDB:ECC02_004391"/>
<dbReference type="CDD" id="cd16165">
    <property type="entry name" value="OCRE_ZOP1_plant"/>
    <property type="match status" value="1"/>
</dbReference>
<evidence type="ECO:0000313" key="4">
    <source>
        <dbReference type="Proteomes" id="UP000246121"/>
    </source>
</evidence>
<dbReference type="VEuPathDB" id="TriTrypDB:Tc_MARK_9686"/>
<dbReference type="VEuPathDB" id="TriTrypDB:TcG_04578"/>
<dbReference type="VEuPathDB" id="TriTrypDB:TcCLB.509317.100"/>
<organism evidence="3 4">
    <name type="scientific">Trypanosoma cruzi</name>
    <dbReference type="NCBI Taxonomy" id="5693"/>
    <lineage>
        <taxon>Eukaryota</taxon>
        <taxon>Discoba</taxon>
        <taxon>Euglenozoa</taxon>
        <taxon>Kinetoplastea</taxon>
        <taxon>Metakinetoplastina</taxon>
        <taxon>Trypanosomatida</taxon>
        <taxon>Trypanosomatidae</taxon>
        <taxon>Trypanosoma</taxon>
        <taxon>Schizotrypanum</taxon>
    </lineage>
</organism>
<proteinExistence type="predicted"/>
<gene>
    <name evidence="3" type="ORF">C4B63_9g239</name>
</gene>
<feature type="region of interest" description="Disordered" evidence="1">
    <location>
        <begin position="288"/>
        <end position="311"/>
    </location>
</feature>
<sequence length="399" mass="45954">MPRDGGEARHEPASEAGSIAAANLTTNTHITRVDSVSPVPSEVYIPNRLGNMKLHLDGELRRDRTAVEKIALYKETKYNSINAFNRFVTFLLCLLAPSVFCMAIGMCSTEWIVTLNHLQYRSMGLIFSCYEGVVGFCMQRGSSRYPRQLRDSLTKAIICESSESFVRAYISAMWSLAIVQFFCILLGIIVTLRIASRPTRSHSSLVVLCLLLLALPCGIVNCVLFHFYTRCERRACEALHSSSPQCRVRYDWGFDVYIASICFNFVACITAIFLCSYPHSIRAQTAQKYDERREQERRRRERAQTSHGERSRHMTRFLRPILGEPEEPLYLTAEELEITIDGANDWVYDDKSDLFYSFDLDMFWDPLTRDYYSRELCSWQATPQGLLELRRAKRSRNDR</sequence>
<keyword evidence="2" id="KW-0812">Transmembrane</keyword>
<evidence type="ECO:0000256" key="1">
    <source>
        <dbReference type="SAM" id="MobiDB-lite"/>
    </source>
</evidence>
<dbReference type="OrthoDB" id="273814at2759"/>
<dbReference type="VEuPathDB" id="TriTrypDB:TCDM_05491"/>
<feature type="transmembrane region" description="Helical" evidence="2">
    <location>
        <begin position="172"/>
        <end position="192"/>
    </location>
</feature>
<feature type="transmembrane region" description="Helical" evidence="2">
    <location>
        <begin position="257"/>
        <end position="277"/>
    </location>
</feature>
<dbReference type="VEuPathDB" id="TriTrypDB:TcCL_NonESM04629"/>
<dbReference type="EMBL" id="PRFA01000009">
    <property type="protein sequence ID" value="PWU99509.1"/>
    <property type="molecule type" value="Genomic_DNA"/>
</dbReference>
<dbReference type="VEuPathDB" id="TriTrypDB:C3747_181g24"/>
<keyword evidence="2" id="KW-0472">Membrane</keyword>
<dbReference type="VEuPathDB" id="TriTrypDB:TcBrA4_0100530"/>